<gene>
    <name evidence="2" type="ORF">VITISV_035873</name>
</gene>
<feature type="compositionally biased region" description="Polar residues" evidence="1">
    <location>
        <begin position="62"/>
        <end position="75"/>
    </location>
</feature>
<protein>
    <submittedName>
        <fullName evidence="2">Uncharacterized protein</fullName>
    </submittedName>
</protein>
<name>A5ATT3_VITVI</name>
<feature type="compositionally biased region" description="Basic and acidic residues" evidence="1">
    <location>
        <begin position="20"/>
        <end position="33"/>
    </location>
</feature>
<reference evidence="2" key="1">
    <citation type="journal article" date="2007" name="PLoS ONE">
        <title>The first genome sequence of an elite grapevine cultivar (Pinot noir Vitis vinifera L.): coping with a highly heterozygous genome.</title>
        <authorList>
            <person name="Velasco R."/>
            <person name="Zharkikh A."/>
            <person name="Troggio M."/>
            <person name="Cartwright D.A."/>
            <person name="Cestaro A."/>
            <person name="Pruss D."/>
            <person name="Pindo M."/>
            <person name="FitzGerald L.M."/>
            <person name="Vezzulli S."/>
            <person name="Reid J."/>
            <person name="Malacarne G."/>
            <person name="Iliev D."/>
            <person name="Coppola G."/>
            <person name="Wardell B."/>
            <person name="Micheletti D."/>
            <person name="Macalma T."/>
            <person name="Facci M."/>
            <person name="Mitchell J.T."/>
            <person name="Perazzolli M."/>
            <person name="Eldredge G."/>
            <person name="Gatto P."/>
            <person name="Oyzerski R."/>
            <person name="Moretto M."/>
            <person name="Gutin N."/>
            <person name="Stefanini M."/>
            <person name="Chen Y."/>
            <person name="Segala C."/>
            <person name="Davenport C."/>
            <person name="Dematte L."/>
            <person name="Mraz A."/>
            <person name="Battilana J."/>
            <person name="Stormo K."/>
            <person name="Costa F."/>
            <person name="Tao Q."/>
            <person name="Si-Ammour A."/>
            <person name="Harkins T."/>
            <person name="Lackey A."/>
            <person name="Perbost C."/>
            <person name="Taillon B."/>
            <person name="Stella A."/>
            <person name="Solovyev V."/>
            <person name="Fawcett J.A."/>
            <person name="Sterck L."/>
            <person name="Vandepoele K."/>
            <person name="Grando S.M."/>
            <person name="Toppo S."/>
            <person name="Moser C."/>
            <person name="Lanchbury J."/>
            <person name="Bogden R."/>
            <person name="Skolnick M."/>
            <person name="Sgaramella V."/>
            <person name="Bhatnagar S.K."/>
            <person name="Fontana P."/>
            <person name="Gutin A."/>
            <person name="Van de Peer Y."/>
            <person name="Salamini F."/>
            <person name="Viola R."/>
        </authorList>
    </citation>
    <scope>NUCLEOTIDE SEQUENCE</scope>
</reference>
<organism evidence="2">
    <name type="scientific">Vitis vinifera</name>
    <name type="common">Grape</name>
    <dbReference type="NCBI Taxonomy" id="29760"/>
    <lineage>
        <taxon>Eukaryota</taxon>
        <taxon>Viridiplantae</taxon>
        <taxon>Streptophyta</taxon>
        <taxon>Embryophyta</taxon>
        <taxon>Tracheophyta</taxon>
        <taxon>Spermatophyta</taxon>
        <taxon>Magnoliopsida</taxon>
        <taxon>eudicotyledons</taxon>
        <taxon>Gunneridae</taxon>
        <taxon>Pentapetalae</taxon>
        <taxon>rosids</taxon>
        <taxon>Vitales</taxon>
        <taxon>Vitaceae</taxon>
        <taxon>Viteae</taxon>
        <taxon>Vitis</taxon>
    </lineage>
</organism>
<dbReference type="EMBL" id="AM435297">
    <property type="protein sequence ID" value="CAN60559.1"/>
    <property type="molecule type" value="Genomic_DNA"/>
</dbReference>
<evidence type="ECO:0000313" key="2">
    <source>
        <dbReference type="EMBL" id="CAN60559.1"/>
    </source>
</evidence>
<sequence length="150" mass="16867">MTDGEKDEAERGKHRRRRKGDRDIPGDEREGSPPEKMLCDWSSPEKMLCDWSLPDVEHSVAASASTMRAPSSQSVKGAPQTRLSGKGVRLSRVVFYYLRVQGVFASPHPKARLRYAFESFALNMDNTISGNNLVQKTFEGNTLNIEANYF</sequence>
<feature type="region of interest" description="Disordered" evidence="1">
    <location>
        <begin position="60"/>
        <end position="81"/>
    </location>
</feature>
<evidence type="ECO:0000256" key="1">
    <source>
        <dbReference type="SAM" id="MobiDB-lite"/>
    </source>
</evidence>
<dbReference type="AlphaFoldDB" id="A5ATT3"/>
<accession>A5ATT3</accession>
<proteinExistence type="predicted"/>
<feature type="region of interest" description="Disordered" evidence="1">
    <location>
        <begin position="1"/>
        <end position="40"/>
    </location>
</feature>